<evidence type="ECO:0000256" key="9">
    <source>
        <dbReference type="RuleBase" id="RU366031"/>
    </source>
</evidence>
<dbReference type="InterPro" id="IPR039793">
    <property type="entry name" value="UROS/Hem4"/>
</dbReference>
<dbReference type="InterPro" id="IPR036108">
    <property type="entry name" value="4pyrrol_syn_uPrphyn_synt_sf"/>
</dbReference>
<dbReference type="PANTHER" id="PTHR38042">
    <property type="entry name" value="UROPORPHYRINOGEN-III SYNTHASE, CHLOROPLASTIC"/>
    <property type="match status" value="1"/>
</dbReference>
<reference evidence="11 12" key="1">
    <citation type="submission" date="2020-06" db="EMBL/GenBank/DDBJ databases">
        <title>Genomic analysis of Salicibibacter sp. NKC21-4.</title>
        <authorList>
            <person name="Oh Y.J."/>
        </authorList>
    </citation>
    <scope>NUCLEOTIDE SEQUENCE [LARGE SCALE GENOMIC DNA]</scope>
    <source>
        <strain evidence="11 12">NKC21-4</strain>
    </source>
</reference>
<dbReference type="GO" id="GO:0004852">
    <property type="term" value="F:uroporphyrinogen-III synthase activity"/>
    <property type="evidence" value="ECO:0007669"/>
    <property type="project" value="UniProtKB-UniRule"/>
</dbReference>
<evidence type="ECO:0000313" key="12">
    <source>
        <dbReference type="Proteomes" id="UP000595349"/>
    </source>
</evidence>
<proteinExistence type="inferred from homology"/>
<evidence type="ECO:0000256" key="1">
    <source>
        <dbReference type="ARBA" id="ARBA00004772"/>
    </source>
</evidence>
<evidence type="ECO:0000313" key="11">
    <source>
        <dbReference type="EMBL" id="QQK80950.1"/>
    </source>
</evidence>
<sequence length="253" mass="27431">MPLHAPIALVTRGKKDQAGEDPLVSHLQALSVPVKHIPVVTQQMLNERENIPTAREVDWLVFTSAHAVYYFACLMPGKEWMSADIRVATVGPKTAEAAVSKGFTVDLVPEKTYTAETLAEGLGDAIIPGETTILIPKSKQARKVLPDYLANRGAKVVDPAIYETEVRTESAHALDTFLKTQNVGIITFTSPSAVHAFKQMQPDFPKWPAICIGTITAKAASEAGFSHVEAAFPHTLASLAERVSNYTIEVSNQ</sequence>
<evidence type="ECO:0000256" key="3">
    <source>
        <dbReference type="ARBA" id="ARBA00013109"/>
    </source>
</evidence>
<evidence type="ECO:0000256" key="5">
    <source>
        <dbReference type="ARBA" id="ARBA00023244"/>
    </source>
</evidence>
<dbReference type="InterPro" id="IPR003754">
    <property type="entry name" value="4pyrrol_synth_uPrphyn_synth"/>
</dbReference>
<evidence type="ECO:0000256" key="7">
    <source>
        <dbReference type="ARBA" id="ARBA00040167"/>
    </source>
</evidence>
<keyword evidence="12" id="KW-1185">Reference proteome</keyword>
<dbReference type="GO" id="GO:0006780">
    <property type="term" value="P:uroporphyrinogen III biosynthetic process"/>
    <property type="evidence" value="ECO:0007669"/>
    <property type="project" value="UniProtKB-UniRule"/>
</dbReference>
<comment type="catalytic activity">
    <reaction evidence="8 9">
        <text>hydroxymethylbilane = uroporphyrinogen III + H2O</text>
        <dbReference type="Rhea" id="RHEA:18965"/>
        <dbReference type="ChEBI" id="CHEBI:15377"/>
        <dbReference type="ChEBI" id="CHEBI:57308"/>
        <dbReference type="ChEBI" id="CHEBI:57845"/>
        <dbReference type="EC" id="4.2.1.75"/>
    </reaction>
</comment>
<feature type="domain" description="Tetrapyrrole biosynthesis uroporphyrinogen III synthase" evidence="10">
    <location>
        <begin position="23"/>
        <end position="232"/>
    </location>
</feature>
<keyword evidence="4 9" id="KW-0456">Lyase</keyword>
<accession>A0A7T6ZCW4</accession>
<name>A0A7T6ZCW4_9BACI</name>
<dbReference type="CDD" id="cd06578">
    <property type="entry name" value="HemD"/>
    <property type="match status" value="1"/>
</dbReference>
<dbReference type="Proteomes" id="UP000595349">
    <property type="component" value="Chromosome"/>
</dbReference>
<dbReference type="EMBL" id="CP054706">
    <property type="protein sequence ID" value="QQK80950.1"/>
    <property type="molecule type" value="Genomic_DNA"/>
</dbReference>
<comment type="function">
    <text evidence="6 9">Catalyzes cyclization of the linear tetrapyrrole, hydroxymethylbilane, to the macrocyclic uroporphyrinogen III.</text>
</comment>
<protein>
    <recommendedName>
        <fullName evidence="7 9">Uroporphyrinogen-III synthase</fullName>
        <ecNumber evidence="3 9">4.2.1.75</ecNumber>
    </recommendedName>
</protein>
<dbReference type="PANTHER" id="PTHR38042:SF1">
    <property type="entry name" value="UROPORPHYRINOGEN-III SYNTHASE, CHLOROPLASTIC"/>
    <property type="match status" value="1"/>
</dbReference>
<keyword evidence="5 9" id="KW-0627">Porphyrin biosynthesis</keyword>
<dbReference type="AlphaFoldDB" id="A0A7T6ZCW4"/>
<dbReference type="Gene3D" id="3.40.50.10090">
    <property type="match status" value="2"/>
</dbReference>
<evidence type="ECO:0000256" key="2">
    <source>
        <dbReference type="ARBA" id="ARBA00008133"/>
    </source>
</evidence>
<dbReference type="GO" id="GO:0006782">
    <property type="term" value="P:protoporphyrinogen IX biosynthetic process"/>
    <property type="evidence" value="ECO:0007669"/>
    <property type="project" value="UniProtKB-UniRule"/>
</dbReference>
<gene>
    <name evidence="11" type="ORF">HUG20_14315</name>
</gene>
<evidence type="ECO:0000256" key="8">
    <source>
        <dbReference type="ARBA" id="ARBA00048617"/>
    </source>
</evidence>
<evidence type="ECO:0000256" key="4">
    <source>
        <dbReference type="ARBA" id="ARBA00023239"/>
    </source>
</evidence>
<comment type="pathway">
    <text evidence="1 9">Porphyrin-containing compound metabolism; protoporphyrin-IX biosynthesis; coproporphyrinogen-III from 5-aminolevulinate: step 3/4.</text>
</comment>
<evidence type="ECO:0000256" key="6">
    <source>
        <dbReference type="ARBA" id="ARBA00037589"/>
    </source>
</evidence>
<dbReference type="SUPFAM" id="SSF69618">
    <property type="entry name" value="HemD-like"/>
    <property type="match status" value="1"/>
</dbReference>
<dbReference type="EC" id="4.2.1.75" evidence="3 9"/>
<dbReference type="Pfam" id="PF02602">
    <property type="entry name" value="HEM4"/>
    <property type="match status" value="1"/>
</dbReference>
<comment type="similarity">
    <text evidence="2 9">Belongs to the uroporphyrinogen-III synthase family.</text>
</comment>
<dbReference type="KEGG" id="scib:HUG20_14315"/>
<dbReference type="RefSeq" id="WP_200085317.1">
    <property type="nucleotide sequence ID" value="NZ_CP054706.1"/>
</dbReference>
<evidence type="ECO:0000259" key="10">
    <source>
        <dbReference type="Pfam" id="PF02602"/>
    </source>
</evidence>
<dbReference type="UniPathway" id="UPA00251">
    <property type="reaction ID" value="UER00320"/>
</dbReference>
<organism evidence="11 12">
    <name type="scientific">Salicibibacter cibi</name>
    <dbReference type="NCBI Taxonomy" id="2743001"/>
    <lineage>
        <taxon>Bacteria</taxon>
        <taxon>Bacillati</taxon>
        <taxon>Bacillota</taxon>
        <taxon>Bacilli</taxon>
        <taxon>Bacillales</taxon>
        <taxon>Bacillaceae</taxon>
        <taxon>Salicibibacter</taxon>
    </lineage>
</organism>